<gene>
    <name evidence="1" type="ORF">SAMN04488082_10267</name>
</gene>
<name>A0A1I3PP97_9BACT</name>
<reference evidence="2" key="1">
    <citation type="submission" date="2016-10" db="EMBL/GenBank/DDBJ databases">
        <authorList>
            <person name="Varghese N."/>
            <person name="Submissions S."/>
        </authorList>
    </citation>
    <scope>NUCLEOTIDE SEQUENCE [LARGE SCALE GENOMIC DNA]</scope>
    <source>
        <strain evidence="2">DSM 5918</strain>
    </source>
</reference>
<dbReference type="OrthoDB" id="5468611at2"/>
<sequence length="1218" mass="133531">MALSIDNFFRQTEVGATQSDQKVYVRQDEKLAKTSAFSFFRGHARARENDTTARAFLDTIRRDPVYSKYIDIAKEVLDASRQEGKPLRTRHISMVREQVDRQLSLDLGQAIAIGQRLAGEGVIPEGFGTSFGQFCMTHALGAQALDGQALPGELLRDFLQAEVVGQHVAKLCRDRGLGDGADTVRAILEKTGALAHGLDRAFDGHDLDAHALRLEGIMAVLDDSLGKDLDVLQELQAGGTNLRELENAPDVRAVLQTLIQAVDSGAANRGDVNTLFAAIRMEGKDVGSAEGRCDAVRSFQLNDLGSIVGRELMTELGVPENLGSPLAHHPQVLSEASKVLDVMVQPPAIPTKEQAKSALEGALRAFMEKKLPEVREFVVMSTNPPLELEPKALSPETLPRFINVLLEEDAMLDPLLGGDLPADFLQRVERHSHVVESCTHGVTGTFGSDDFLHVQSGAIQLLLARRGVEPGQHKDVLRAAMEKFGPLASELTTVSLSCGDGSLQGAGVQDLHLTSLGAYRTLESHMMVMLRLVPEDVLVDMQIPGKDYRERTGNLLEQSFQREIPSEELSDATRLFVRAHGVDIPDMSEDVRARLDGVVRSRQEDGMSKARSETFEAVFDEFFPRGSGNIEENPVMFYTAFDEAARTADLSGVDSDRISAGSMFLPARDACAEWMETHPGPIDPASLREVVMNSIADSLVALKTVLDGIDALPEPQGRWPEKGAFSAREKAVMKDMAMTTGLRDVDLIVRLAELARDKASGVKFLCLDENTDKSFSQGVIELATSFMPLARHLAEHPVSGSEDALSGMLMMTVGFSELGREELGRMFDSLDGGLGQQVSGAFNYCREVDDSARPTMFAATRIMEELRMIAGSRLGIRVEREPFFFQHTVSEVGDIGGEVMVNINKLRRNTFSELDISLGRVVPNLNAAQMETLRGIAGRLEVSMPQELRFLTPFLMQGNARSLLAAQRASGGQPLSAFQIWKAVTGHSAPWTLKENDLGRRLLGHVLSTYDRALGISCPDMDPALRQNSVLDAFTRGLPFPKLMDLTRPGARLTQDDIGLDLGMSSLRDYRPDNAYGLVTDFRRRGQNTVMRMESADGRGMQTQPFNIPDAENVPTHPMFTALVAHVRSMTVSSAQMARTLQAFSQAGLVVARVMSTTFPGVQLSEHGDFSVTAVQREDNTVTVDIDSDPALPLRFHQRYVIEPGGNHRCTEFVMERR</sequence>
<evidence type="ECO:0000313" key="1">
    <source>
        <dbReference type="EMBL" id="SFJ23305.1"/>
    </source>
</evidence>
<keyword evidence="2" id="KW-1185">Reference proteome</keyword>
<dbReference type="EMBL" id="FORX01000002">
    <property type="protein sequence ID" value="SFJ23305.1"/>
    <property type="molecule type" value="Genomic_DNA"/>
</dbReference>
<dbReference type="Proteomes" id="UP000198635">
    <property type="component" value="Unassembled WGS sequence"/>
</dbReference>
<organism evidence="1 2">
    <name type="scientific">Desulfomicrobium apsheronum</name>
    <dbReference type="NCBI Taxonomy" id="52560"/>
    <lineage>
        <taxon>Bacteria</taxon>
        <taxon>Pseudomonadati</taxon>
        <taxon>Thermodesulfobacteriota</taxon>
        <taxon>Desulfovibrionia</taxon>
        <taxon>Desulfovibrionales</taxon>
        <taxon>Desulfomicrobiaceae</taxon>
        <taxon>Desulfomicrobium</taxon>
    </lineage>
</organism>
<evidence type="ECO:0000313" key="2">
    <source>
        <dbReference type="Proteomes" id="UP000198635"/>
    </source>
</evidence>
<dbReference type="STRING" id="52560.SAMN04488082_10267"/>
<proteinExistence type="predicted"/>
<dbReference type="AlphaFoldDB" id="A0A1I3PP97"/>
<dbReference type="RefSeq" id="WP_092372551.1">
    <property type="nucleotide sequence ID" value="NZ_FORX01000002.1"/>
</dbReference>
<accession>A0A1I3PP97</accession>
<protein>
    <submittedName>
        <fullName evidence="1">Uncharacterized protein</fullName>
    </submittedName>
</protein>